<feature type="transmembrane region" description="Helical" evidence="6">
    <location>
        <begin position="33"/>
        <end position="56"/>
    </location>
</feature>
<accession>A0A5J5BEV5</accession>
<reference evidence="7 8" key="1">
    <citation type="submission" date="2019-09" db="EMBL/GenBank/DDBJ databases">
        <title>A chromosome-level genome assembly of the Chinese tupelo Nyssa sinensis.</title>
        <authorList>
            <person name="Yang X."/>
            <person name="Kang M."/>
            <person name="Yang Y."/>
            <person name="Xiong H."/>
            <person name="Wang M."/>
            <person name="Zhang Z."/>
            <person name="Wang Z."/>
            <person name="Wu H."/>
            <person name="Ma T."/>
            <person name="Liu J."/>
            <person name="Xi Z."/>
        </authorList>
    </citation>
    <scope>NUCLEOTIDE SEQUENCE [LARGE SCALE GENOMIC DNA]</scope>
    <source>
        <strain evidence="7">J267</strain>
        <tissue evidence="7">Leaf</tissue>
    </source>
</reference>
<organism evidence="7 8">
    <name type="scientific">Nyssa sinensis</name>
    <dbReference type="NCBI Taxonomy" id="561372"/>
    <lineage>
        <taxon>Eukaryota</taxon>
        <taxon>Viridiplantae</taxon>
        <taxon>Streptophyta</taxon>
        <taxon>Embryophyta</taxon>
        <taxon>Tracheophyta</taxon>
        <taxon>Spermatophyta</taxon>
        <taxon>Magnoliopsida</taxon>
        <taxon>eudicotyledons</taxon>
        <taxon>Gunneridae</taxon>
        <taxon>Pentapetalae</taxon>
        <taxon>asterids</taxon>
        <taxon>Cornales</taxon>
        <taxon>Nyssaceae</taxon>
        <taxon>Nyssa</taxon>
    </lineage>
</organism>
<proteinExistence type="predicted"/>
<keyword evidence="4 6" id="KW-0472">Membrane</keyword>
<sequence>MQSRLVTLEEGKDTAALVRTNQSRVLPLRLLQFLLMFLGVGIAFSIFSMFIVRYFGVENVVPLIQSRVQQCFEEPNSLERWVRPPSSLLHTMNDTELFWRASFVPRMKGYPFKRIPKIAFVFLTRGPLPLAPLWERFFKGHEGLYSIYIHSLPSYDANFPPSSVFYRRQIPSQVAEWGMMSMCDAERRLLANALLDVSNEWFILLSEACIPLQNFSIVYRYISRSRYSFIGAVDEPGPYGRGRYDSNMEPEVNISDWRKGSQWFEINRKLAVDIIEDTIYYPKFAEFCRPACYVDEHYFPTMLSIRSPHLLANRTLTWVDWSRGGAHPATFGKADITEKFFKKFFEGQTCIYNNQPSSVCYLFARKFAPSALEPLLEFALKVFGF</sequence>
<keyword evidence="3" id="KW-0808">Transferase</keyword>
<comment type="subcellular location">
    <subcellularLocation>
        <location evidence="1">Membrane</location>
        <topology evidence="1">Single-pass type II membrane protein</topology>
    </subcellularLocation>
</comment>
<dbReference type="AlphaFoldDB" id="A0A5J5BEV5"/>
<evidence type="ECO:0000256" key="1">
    <source>
        <dbReference type="ARBA" id="ARBA00004606"/>
    </source>
</evidence>
<dbReference type="EMBL" id="CM018035">
    <property type="protein sequence ID" value="KAA8541715.1"/>
    <property type="molecule type" value="Genomic_DNA"/>
</dbReference>
<keyword evidence="8" id="KW-1185">Reference proteome</keyword>
<dbReference type="Proteomes" id="UP000325577">
    <property type="component" value="Linkage Group LG12"/>
</dbReference>
<keyword evidence="6" id="KW-0812">Transmembrane</keyword>
<evidence type="ECO:0000256" key="5">
    <source>
        <dbReference type="ARBA" id="ARBA00023180"/>
    </source>
</evidence>
<dbReference type="InterPro" id="IPR044174">
    <property type="entry name" value="BC10-like"/>
</dbReference>
<keyword evidence="6" id="KW-1133">Transmembrane helix</keyword>
<evidence type="ECO:0000256" key="6">
    <source>
        <dbReference type="SAM" id="Phobius"/>
    </source>
</evidence>
<keyword evidence="5" id="KW-0325">Glycoprotein</keyword>
<evidence type="ECO:0000256" key="2">
    <source>
        <dbReference type="ARBA" id="ARBA00022676"/>
    </source>
</evidence>
<evidence type="ECO:0000313" key="7">
    <source>
        <dbReference type="EMBL" id="KAA8541715.1"/>
    </source>
</evidence>
<dbReference type="Pfam" id="PF02485">
    <property type="entry name" value="Branch"/>
    <property type="match status" value="1"/>
</dbReference>
<dbReference type="PANTHER" id="PTHR31042">
    <property type="entry name" value="CORE-2/I-BRANCHING BETA-1,6-N-ACETYLGLUCOSAMINYLTRANSFERASE FAMILY PROTEIN-RELATED"/>
    <property type="match status" value="1"/>
</dbReference>
<keyword evidence="2" id="KW-0328">Glycosyltransferase</keyword>
<dbReference type="InterPro" id="IPR003406">
    <property type="entry name" value="Glyco_trans_14"/>
</dbReference>
<evidence type="ECO:0000313" key="8">
    <source>
        <dbReference type="Proteomes" id="UP000325577"/>
    </source>
</evidence>
<protein>
    <submittedName>
        <fullName evidence="7">Uncharacterized protein</fullName>
    </submittedName>
</protein>
<evidence type="ECO:0000256" key="3">
    <source>
        <dbReference type="ARBA" id="ARBA00022679"/>
    </source>
</evidence>
<name>A0A5J5BEV5_9ASTE</name>
<gene>
    <name evidence="7" type="ORF">F0562_022867</name>
</gene>
<dbReference type="OrthoDB" id="191334at2759"/>
<dbReference type="GO" id="GO:0016757">
    <property type="term" value="F:glycosyltransferase activity"/>
    <property type="evidence" value="ECO:0007669"/>
    <property type="project" value="UniProtKB-KW"/>
</dbReference>
<dbReference type="GO" id="GO:0016020">
    <property type="term" value="C:membrane"/>
    <property type="evidence" value="ECO:0007669"/>
    <property type="project" value="UniProtKB-SubCell"/>
</dbReference>
<evidence type="ECO:0000256" key="4">
    <source>
        <dbReference type="ARBA" id="ARBA00023136"/>
    </source>
</evidence>
<dbReference type="PANTHER" id="PTHR31042:SF122">
    <property type="entry name" value="CORE-2_I-BRANCHING ENZYME"/>
    <property type="match status" value="1"/>
</dbReference>